<evidence type="ECO:0000256" key="1">
    <source>
        <dbReference type="ARBA" id="ARBA00004664"/>
    </source>
</evidence>
<evidence type="ECO:0000259" key="7">
    <source>
        <dbReference type="Pfam" id="PF00697"/>
    </source>
</evidence>
<dbReference type="GO" id="GO:0000162">
    <property type="term" value="P:L-tryptophan biosynthetic process"/>
    <property type="evidence" value="ECO:0007669"/>
    <property type="project" value="UniProtKB-UniPathway"/>
</dbReference>
<evidence type="ECO:0000256" key="4">
    <source>
        <dbReference type="ARBA" id="ARBA00022822"/>
    </source>
</evidence>
<keyword evidence="3" id="KW-0028">Amino-acid biosynthesis</keyword>
<name>A0A382I7X2_9ZZZZ</name>
<evidence type="ECO:0000256" key="2">
    <source>
        <dbReference type="ARBA" id="ARBA00012572"/>
    </source>
</evidence>
<dbReference type="InterPro" id="IPR011060">
    <property type="entry name" value="RibuloseP-bd_barrel"/>
</dbReference>
<proteinExistence type="inferred from homology"/>
<feature type="domain" description="N-(5'phosphoribosyl) anthranilate isomerase (PRAI)" evidence="7">
    <location>
        <begin position="9"/>
        <end position="224"/>
    </location>
</feature>
<dbReference type="SUPFAM" id="SSF51366">
    <property type="entry name" value="Ribulose-phoshate binding barrel"/>
    <property type="match status" value="1"/>
</dbReference>
<dbReference type="InterPro" id="IPR001240">
    <property type="entry name" value="PRAI_dom"/>
</dbReference>
<sequence>VKNRIECQVKICGTTSTIDAMIAAESGADYSGIVVEVPFSERSVSIEQATEITRQTPIPTVLLFFNRPTDWIIEAVKKINPFAIQLLGHEPAEQLKMLKDSLQCQIWNSMFLPVNISQKIDLEDMIIALESYIIAGADAILFDSVESSGDKVRFGGTGKVSNWNVAEKLIQACTIPAFLSGGIQPENVRLAIEKVRPDGIDLCSGVESKKGKRNREKVIELMQNLQLVSSK</sequence>
<dbReference type="PANTHER" id="PTHR42894:SF1">
    <property type="entry name" value="N-(5'-PHOSPHORIBOSYL)ANTHRANILATE ISOMERASE"/>
    <property type="match status" value="1"/>
</dbReference>
<keyword evidence="4" id="KW-0822">Tryptophan biosynthesis</keyword>
<gene>
    <name evidence="8" type="ORF">METZ01_LOCUS248276</name>
</gene>
<dbReference type="GO" id="GO:0004640">
    <property type="term" value="F:phosphoribosylanthranilate isomerase activity"/>
    <property type="evidence" value="ECO:0007669"/>
    <property type="project" value="UniProtKB-EC"/>
</dbReference>
<accession>A0A382I7X2</accession>
<dbReference type="HAMAP" id="MF_00135">
    <property type="entry name" value="PRAI"/>
    <property type="match status" value="1"/>
</dbReference>
<dbReference type="Gene3D" id="3.20.20.70">
    <property type="entry name" value="Aldolase class I"/>
    <property type="match status" value="1"/>
</dbReference>
<keyword evidence="6" id="KW-0413">Isomerase</keyword>
<dbReference type="CDD" id="cd00405">
    <property type="entry name" value="PRAI"/>
    <property type="match status" value="1"/>
</dbReference>
<evidence type="ECO:0000256" key="6">
    <source>
        <dbReference type="ARBA" id="ARBA00023235"/>
    </source>
</evidence>
<dbReference type="AlphaFoldDB" id="A0A382I7X2"/>
<dbReference type="Pfam" id="PF00697">
    <property type="entry name" value="PRAI"/>
    <property type="match status" value="1"/>
</dbReference>
<evidence type="ECO:0000256" key="3">
    <source>
        <dbReference type="ARBA" id="ARBA00022605"/>
    </source>
</evidence>
<dbReference type="EMBL" id="UINC01065593">
    <property type="protein sequence ID" value="SVB95422.1"/>
    <property type="molecule type" value="Genomic_DNA"/>
</dbReference>
<organism evidence="8">
    <name type="scientific">marine metagenome</name>
    <dbReference type="NCBI Taxonomy" id="408172"/>
    <lineage>
        <taxon>unclassified sequences</taxon>
        <taxon>metagenomes</taxon>
        <taxon>ecological metagenomes</taxon>
    </lineage>
</organism>
<dbReference type="InterPro" id="IPR044643">
    <property type="entry name" value="TrpF_fam"/>
</dbReference>
<dbReference type="EC" id="5.3.1.24" evidence="2"/>
<evidence type="ECO:0000256" key="5">
    <source>
        <dbReference type="ARBA" id="ARBA00023141"/>
    </source>
</evidence>
<dbReference type="InterPro" id="IPR013785">
    <property type="entry name" value="Aldolase_TIM"/>
</dbReference>
<evidence type="ECO:0000313" key="8">
    <source>
        <dbReference type="EMBL" id="SVB95422.1"/>
    </source>
</evidence>
<protein>
    <recommendedName>
        <fullName evidence="2">phosphoribosylanthranilate isomerase</fullName>
        <ecNumber evidence="2">5.3.1.24</ecNumber>
    </recommendedName>
</protein>
<keyword evidence="5" id="KW-0057">Aromatic amino acid biosynthesis</keyword>
<feature type="non-terminal residue" evidence="8">
    <location>
        <position position="1"/>
    </location>
</feature>
<dbReference type="UniPathway" id="UPA00035">
    <property type="reaction ID" value="UER00042"/>
</dbReference>
<comment type="pathway">
    <text evidence="1">Amino-acid biosynthesis; L-tryptophan biosynthesis; L-tryptophan from chorismate: step 3/5.</text>
</comment>
<dbReference type="PANTHER" id="PTHR42894">
    <property type="entry name" value="N-(5'-PHOSPHORIBOSYL)ANTHRANILATE ISOMERASE"/>
    <property type="match status" value="1"/>
</dbReference>
<reference evidence="8" key="1">
    <citation type="submission" date="2018-05" db="EMBL/GenBank/DDBJ databases">
        <authorList>
            <person name="Lanie J.A."/>
            <person name="Ng W.-L."/>
            <person name="Kazmierczak K.M."/>
            <person name="Andrzejewski T.M."/>
            <person name="Davidsen T.M."/>
            <person name="Wayne K.J."/>
            <person name="Tettelin H."/>
            <person name="Glass J.I."/>
            <person name="Rusch D."/>
            <person name="Podicherti R."/>
            <person name="Tsui H.-C.T."/>
            <person name="Winkler M.E."/>
        </authorList>
    </citation>
    <scope>NUCLEOTIDE SEQUENCE</scope>
</reference>